<accession>A0A8J5LPI2</accession>
<dbReference type="InterPro" id="IPR044839">
    <property type="entry name" value="NDR1-like"/>
</dbReference>
<dbReference type="OrthoDB" id="1849707at2759"/>
<dbReference type="PANTHER" id="PTHR31234:SF70">
    <property type="entry name" value="LATE EMBRYOGENESIS ABUNDANT PROTEIN LEA-2 SUBGROUP DOMAIN-CONTAINING PROTEIN"/>
    <property type="match status" value="1"/>
</dbReference>
<sequence>MLHEHHFSSSPEPPGSPCSSESSIQNFIPKLPPSPGDYFVQVQKDRIFRVPPPQNSRRMAIYTRRASSRRRRTCLRCLAWTAAPILLLAAALAVLYLLFLPQKPVYSITALSIAGFNASSSSLSPTFLATVHAENPNQKIGLSYLNGGDVSVSFAGVSLCRGDWPAFFQGRRNLTLFQVPMTGAGIRLSSAMRQQLEAAQRRREVALLIGIKVPLRLKFGAVTSWTMTVNARCHVTVDTLTAESNIVTESCQVKNVI</sequence>
<dbReference type="Proteomes" id="UP000734854">
    <property type="component" value="Unassembled WGS sequence"/>
</dbReference>
<evidence type="ECO:0000256" key="3">
    <source>
        <dbReference type="ARBA" id="ARBA00022989"/>
    </source>
</evidence>
<dbReference type="GO" id="GO:0098542">
    <property type="term" value="P:defense response to other organism"/>
    <property type="evidence" value="ECO:0007669"/>
    <property type="project" value="InterPro"/>
</dbReference>
<dbReference type="PANTHER" id="PTHR31234">
    <property type="entry name" value="LATE EMBRYOGENESIS ABUNDANT (LEA) HYDROXYPROLINE-RICH GLYCOPROTEIN FAMILY"/>
    <property type="match status" value="1"/>
</dbReference>
<comment type="subcellular location">
    <subcellularLocation>
        <location evidence="1">Membrane</location>
        <topology evidence="1">Single-pass membrane protein</topology>
    </subcellularLocation>
</comment>
<evidence type="ECO:0000259" key="7">
    <source>
        <dbReference type="Pfam" id="PF03168"/>
    </source>
</evidence>
<dbReference type="EMBL" id="JACMSC010000002">
    <property type="protein sequence ID" value="KAG6533095.1"/>
    <property type="molecule type" value="Genomic_DNA"/>
</dbReference>
<feature type="transmembrane region" description="Helical" evidence="6">
    <location>
        <begin position="77"/>
        <end position="99"/>
    </location>
</feature>
<keyword evidence="9" id="KW-1185">Reference proteome</keyword>
<evidence type="ECO:0000313" key="9">
    <source>
        <dbReference type="Proteomes" id="UP000734854"/>
    </source>
</evidence>
<protein>
    <recommendedName>
        <fullName evidence="7">Late embryogenesis abundant protein LEA-2 subgroup domain-containing protein</fullName>
    </recommendedName>
</protein>
<evidence type="ECO:0000256" key="2">
    <source>
        <dbReference type="ARBA" id="ARBA00022692"/>
    </source>
</evidence>
<dbReference type="AlphaFoldDB" id="A0A8J5LPI2"/>
<gene>
    <name evidence="8" type="ORF">ZIOFF_006956</name>
</gene>
<evidence type="ECO:0000256" key="6">
    <source>
        <dbReference type="SAM" id="Phobius"/>
    </source>
</evidence>
<keyword evidence="3 6" id="KW-1133">Transmembrane helix</keyword>
<comment type="caution">
    <text evidence="8">The sequence shown here is derived from an EMBL/GenBank/DDBJ whole genome shotgun (WGS) entry which is preliminary data.</text>
</comment>
<reference evidence="8 9" key="1">
    <citation type="submission" date="2020-08" db="EMBL/GenBank/DDBJ databases">
        <title>Plant Genome Project.</title>
        <authorList>
            <person name="Zhang R.-G."/>
        </authorList>
    </citation>
    <scope>NUCLEOTIDE SEQUENCE [LARGE SCALE GENOMIC DNA]</scope>
    <source>
        <tissue evidence="8">Rhizome</tissue>
    </source>
</reference>
<feature type="region of interest" description="Disordered" evidence="5">
    <location>
        <begin position="1"/>
        <end position="23"/>
    </location>
</feature>
<evidence type="ECO:0000256" key="1">
    <source>
        <dbReference type="ARBA" id="ARBA00004167"/>
    </source>
</evidence>
<evidence type="ECO:0000256" key="4">
    <source>
        <dbReference type="ARBA" id="ARBA00023136"/>
    </source>
</evidence>
<organism evidence="8 9">
    <name type="scientific">Zingiber officinale</name>
    <name type="common">Ginger</name>
    <name type="synonym">Amomum zingiber</name>
    <dbReference type="NCBI Taxonomy" id="94328"/>
    <lineage>
        <taxon>Eukaryota</taxon>
        <taxon>Viridiplantae</taxon>
        <taxon>Streptophyta</taxon>
        <taxon>Embryophyta</taxon>
        <taxon>Tracheophyta</taxon>
        <taxon>Spermatophyta</taxon>
        <taxon>Magnoliopsida</taxon>
        <taxon>Liliopsida</taxon>
        <taxon>Zingiberales</taxon>
        <taxon>Zingiberaceae</taxon>
        <taxon>Zingiber</taxon>
    </lineage>
</organism>
<evidence type="ECO:0000256" key="5">
    <source>
        <dbReference type="SAM" id="MobiDB-lite"/>
    </source>
</evidence>
<dbReference type="GO" id="GO:0005886">
    <property type="term" value="C:plasma membrane"/>
    <property type="evidence" value="ECO:0007669"/>
    <property type="project" value="TreeGrafter"/>
</dbReference>
<keyword evidence="2 6" id="KW-0812">Transmembrane</keyword>
<keyword evidence="4 6" id="KW-0472">Membrane</keyword>
<name>A0A8J5LPI2_ZINOF</name>
<feature type="domain" description="Late embryogenesis abundant protein LEA-2 subgroup" evidence="7">
    <location>
        <begin position="130"/>
        <end position="233"/>
    </location>
</feature>
<evidence type="ECO:0000313" key="8">
    <source>
        <dbReference type="EMBL" id="KAG6533095.1"/>
    </source>
</evidence>
<proteinExistence type="predicted"/>
<dbReference type="InterPro" id="IPR004864">
    <property type="entry name" value="LEA_2"/>
</dbReference>
<dbReference type="Pfam" id="PF03168">
    <property type="entry name" value="LEA_2"/>
    <property type="match status" value="1"/>
</dbReference>